<evidence type="ECO:0000313" key="3">
    <source>
        <dbReference type="EMBL" id="PKU32777.1"/>
    </source>
</evidence>
<keyword evidence="3" id="KW-0548">Nucleotidyltransferase</keyword>
<dbReference type="AlphaFoldDB" id="A0A2I0TG34"/>
<proteinExistence type="predicted"/>
<dbReference type="GO" id="GO:0003964">
    <property type="term" value="F:RNA-directed DNA polymerase activity"/>
    <property type="evidence" value="ECO:0007669"/>
    <property type="project" value="UniProtKB-KW"/>
</dbReference>
<keyword evidence="3" id="KW-0808">Transferase</keyword>
<feature type="region of interest" description="Disordered" evidence="1">
    <location>
        <begin position="360"/>
        <end position="398"/>
    </location>
</feature>
<evidence type="ECO:0000313" key="4">
    <source>
        <dbReference type="Proteomes" id="UP000233556"/>
    </source>
</evidence>
<dbReference type="Pfam" id="PF00078">
    <property type="entry name" value="RVT_1"/>
    <property type="match status" value="1"/>
</dbReference>
<dbReference type="EMBL" id="KZ510865">
    <property type="protein sequence ID" value="PKU32777.1"/>
    <property type="molecule type" value="Genomic_DNA"/>
</dbReference>
<accession>A0A2I0TG34</accession>
<protein>
    <submittedName>
        <fullName evidence="3">Rna-directed dna polymerase from mobile element jockey-like</fullName>
    </submittedName>
</protein>
<feature type="compositionally biased region" description="Polar residues" evidence="1">
    <location>
        <begin position="415"/>
        <end position="426"/>
    </location>
</feature>
<keyword evidence="4" id="KW-1185">Reference proteome</keyword>
<dbReference type="Proteomes" id="UP000233556">
    <property type="component" value="Unassembled WGS sequence"/>
</dbReference>
<dbReference type="PROSITE" id="PS50878">
    <property type="entry name" value="RT_POL"/>
    <property type="match status" value="1"/>
</dbReference>
<dbReference type="SUPFAM" id="SSF56672">
    <property type="entry name" value="DNA/RNA polymerases"/>
    <property type="match status" value="1"/>
</dbReference>
<dbReference type="OrthoDB" id="416454at2759"/>
<sequence>MERGIQYPRELALQELIYHDLDDPQSTTDPDEVRLDEGKAVDVVYLDFSKAFDTISHSILLEKLAAHGLDRHTFHRVKNWLDGRAPGVVVNGVQTSWQPVTSGVPQGSVLGPVLFSIFINDQGERVKCTLRKFADDTKLGGSADLLEGRKALQRNLDRLNQWAEANGMRFNKAKCRVLHLSHNSPTQRYRLGEVWLESCLAEKDLGVLVDSRLNMSQQCTLEAKKANSILACIRTSVASRTTEVIIPLYSALSSKQMPRHHTTAEVSSYPAPPTTPQQRLRQGALVLLLLLPALITTLACHHLHPHNTTFPWDSLQLLQAMALSPPQPCHHQHMPFPFPNTLLHINHPQKATATALPLHPPAVLHHPQQPEHQSPSGMPRHSTTSSTSSSTTSSRLSNACQPMAYSSRAKGPATCCSSSTNTSILV</sequence>
<reference evidence="4" key="2">
    <citation type="submission" date="2017-12" db="EMBL/GenBank/DDBJ databases">
        <title>Genome sequence of the Bar-tailed Godwit (Limosa lapponica baueri).</title>
        <authorList>
            <person name="Lima N.C.B."/>
            <person name="Parody-Merino A.M."/>
            <person name="Battley P.F."/>
            <person name="Fidler A.E."/>
            <person name="Prosdocimi F."/>
        </authorList>
    </citation>
    <scope>NUCLEOTIDE SEQUENCE [LARGE SCALE GENOMIC DNA]</scope>
</reference>
<name>A0A2I0TG34_LIMLA</name>
<dbReference type="InterPro" id="IPR009079">
    <property type="entry name" value="4_helix_cytokine-like_core"/>
</dbReference>
<reference evidence="4" key="1">
    <citation type="submission" date="2017-11" db="EMBL/GenBank/DDBJ databases">
        <authorList>
            <person name="Lima N.C."/>
            <person name="Parody-Merino A.M."/>
            <person name="Battley P.F."/>
            <person name="Fidler A.E."/>
            <person name="Prosdocimi F."/>
        </authorList>
    </citation>
    <scope>NUCLEOTIDE SEQUENCE [LARGE SCALE GENOMIC DNA]</scope>
</reference>
<dbReference type="SUPFAM" id="SSF47266">
    <property type="entry name" value="4-helical cytokines"/>
    <property type="match status" value="1"/>
</dbReference>
<dbReference type="InterPro" id="IPR043502">
    <property type="entry name" value="DNA/RNA_pol_sf"/>
</dbReference>
<feature type="region of interest" description="Disordered" evidence="1">
    <location>
        <begin position="407"/>
        <end position="426"/>
    </location>
</feature>
<evidence type="ECO:0000256" key="1">
    <source>
        <dbReference type="SAM" id="MobiDB-lite"/>
    </source>
</evidence>
<dbReference type="InterPro" id="IPR000477">
    <property type="entry name" value="RT_dom"/>
</dbReference>
<organism evidence="3 4">
    <name type="scientific">Limosa lapponica baueri</name>
    <dbReference type="NCBI Taxonomy" id="1758121"/>
    <lineage>
        <taxon>Eukaryota</taxon>
        <taxon>Metazoa</taxon>
        <taxon>Chordata</taxon>
        <taxon>Craniata</taxon>
        <taxon>Vertebrata</taxon>
        <taxon>Euteleostomi</taxon>
        <taxon>Archelosauria</taxon>
        <taxon>Archosauria</taxon>
        <taxon>Dinosauria</taxon>
        <taxon>Saurischia</taxon>
        <taxon>Theropoda</taxon>
        <taxon>Coelurosauria</taxon>
        <taxon>Aves</taxon>
        <taxon>Neognathae</taxon>
        <taxon>Neoaves</taxon>
        <taxon>Charadriiformes</taxon>
        <taxon>Scolopacidae</taxon>
        <taxon>Limosa</taxon>
    </lineage>
</organism>
<dbReference type="Gene3D" id="1.20.1250.10">
    <property type="match status" value="1"/>
</dbReference>
<evidence type="ECO:0000259" key="2">
    <source>
        <dbReference type="PROSITE" id="PS50878"/>
    </source>
</evidence>
<dbReference type="CDD" id="cd01650">
    <property type="entry name" value="RT_nLTR_like"/>
    <property type="match status" value="1"/>
</dbReference>
<gene>
    <name evidence="3" type="ORF">llap_16919</name>
</gene>
<feature type="compositionally biased region" description="Low complexity" evidence="1">
    <location>
        <begin position="382"/>
        <end position="394"/>
    </location>
</feature>
<feature type="domain" description="Reverse transcriptase" evidence="2">
    <location>
        <begin position="1"/>
        <end position="200"/>
    </location>
</feature>
<dbReference type="PANTHER" id="PTHR33332">
    <property type="entry name" value="REVERSE TRANSCRIPTASE DOMAIN-CONTAINING PROTEIN"/>
    <property type="match status" value="1"/>
</dbReference>
<keyword evidence="3" id="KW-0695">RNA-directed DNA polymerase</keyword>